<reference evidence="9" key="1">
    <citation type="journal article" date="2009" name="Genome Res.">
        <title>Comparative genomic analyses of the human fungal pathogens Coccidioides and their relatives.</title>
        <authorList>
            <person name="Sharpton T.J."/>
            <person name="Stajich J.E."/>
            <person name="Rounsley S.D."/>
            <person name="Gardner M.J."/>
            <person name="Wortman J.R."/>
            <person name="Jordar V.S."/>
            <person name="Maiti R."/>
            <person name="Kodira C.D."/>
            <person name="Neafsey D.E."/>
            <person name="Zeng Q."/>
            <person name="Hung C.-Y."/>
            <person name="McMahan C."/>
            <person name="Muszewska A."/>
            <person name="Grynberg M."/>
            <person name="Mandel M.A."/>
            <person name="Kellner E.M."/>
            <person name="Barker B.M."/>
            <person name="Galgiani J.N."/>
            <person name="Orbach M.J."/>
            <person name="Kirkland T.N."/>
            <person name="Cole G.T."/>
            <person name="Henn M.R."/>
            <person name="Birren B.W."/>
            <person name="Taylor J.W."/>
        </authorList>
    </citation>
    <scope>NUCLEOTIDE SEQUENCE [LARGE SCALE GENOMIC DNA]</scope>
    <source>
        <strain evidence="9">UAMH 1704</strain>
    </source>
</reference>
<dbReference type="InterPro" id="IPR001128">
    <property type="entry name" value="Cyt_P450"/>
</dbReference>
<dbReference type="GO" id="GO:0016705">
    <property type="term" value="F:oxidoreductase activity, acting on paired donors, with incorporation or reduction of molecular oxygen"/>
    <property type="evidence" value="ECO:0007669"/>
    <property type="project" value="InterPro"/>
</dbReference>
<name>C4JIC3_UNCRE</name>
<dbReference type="SUPFAM" id="SSF48264">
    <property type="entry name" value="Cytochrome P450"/>
    <property type="match status" value="1"/>
</dbReference>
<dbReference type="Proteomes" id="UP000002058">
    <property type="component" value="Unassembled WGS sequence"/>
</dbReference>
<dbReference type="PANTHER" id="PTHR46206">
    <property type="entry name" value="CYTOCHROME P450"/>
    <property type="match status" value="1"/>
</dbReference>
<dbReference type="KEGG" id="ure:UREG_02869"/>
<dbReference type="CDD" id="cd11041">
    <property type="entry name" value="CYP503A1-like"/>
    <property type="match status" value="1"/>
</dbReference>
<evidence type="ECO:0008006" key="10">
    <source>
        <dbReference type="Google" id="ProtNLM"/>
    </source>
</evidence>
<sequence length="524" mass="60007">MPLFENTLLRNMQSTLNDTWLKLSCQKPAVFVFGVTVFLSWQLVNRIFFSVKAPYAGYESSWEPIWLISRRCSHEAPRLIQEGYRRYRDAMFKIAKRNSDLLVIPKKFVEELRSLPEEQICAMEAHIRTLLGPITGTDILLNGHLHNKALQTRLTPNLGSLVQPLKDELDYAISVELPNCKDEWVEVQMHGIVRRLVARLSARAFTGPVACRDEDWVMTNTMYPANVFTTIGPLRLFPSFMRSTVALFLPSYWQLRSNFATANRVLVPIILQRRRDEASGDLNYEKPKDLLQWLMDLAEPNEAAPHLLAHRQLALSLGSLNTTTTAAVQTLYDICDHPEYLESLRTEVLGALTADGGWDRTTITKLVGLDSFMKESQRVNPPSYVSFNRVVRKSLTLSDGTRLPKGTHFGMASYSILQDPAIIENPHEFDGFRYKRIREDPKEANKHQFASTDSNNIHFGHGKYACPGRFFASQIVKMIIGHLILKFDFKFPEGQGRPRNLSIDENVYPDPSARLMMRRRQMVY</sequence>
<keyword evidence="3 7" id="KW-0479">Metal-binding</keyword>
<dbReference type="GO" id="GO:0005506">
    <property type="term" value="F:iron ion binding"/>
    <property type="evidence" value="ECO:0007669"/>
    <property type="project" value="InterPro"/>
</dbReference>
<dbReference type="GeneID" id="8443482"/>
<dbReference type="RefSeq" id="XP_002543353.1">
    <property type="nucleotide sequence ID" value="XM_002543307.1"/>
</dbReference>
<evidence type="ECO:0000256" key="6">
    <source>
        <dbReference type="ARBA" id="ARBA00023033"/>
    </source>
</evidence>
<evidence type="ECO:0000256" key="5">
    <source>
        <dbReference type="ARBA" id="ARBA00023004"/>
    </source>
</evidence>
<proteinExistence type="inferred from homology"/>
<evidence type="ECO:0000313" key="9">
    <source>
        <dbReference type="Proteomes" id="UP000002058"/>
    </source>
</evidence>
<evidence type="ECO:0000256" key="3">
    <source>
        <dbReference type="ARBA" id="ARBA00022723"/>
    </source>
</evidence>
<keyword evidence="6" id="KW-0503">Monooxygenase</keyword>
<dbReference type="PANTHER" id="PTHR46206:SF6">
    <property type="entry name" value="CYTOCHROME P450 MONOOXYGENASE AN1598-RELATED"/>
    <property type="match status" value="1"/>
</dbReference>
<dbReference type="OrthoDB" id="1844152at2759"/>
<dbReference type="HOGENOM" id="CLU_022195_0_1_1"/>
<keyword evidence="9" id="KW-1185">Reference proteome</keyword>
<dbReference type="PRINTS" id="PR00465">
    <property type="entry name" value="EP450IV"/>
</dbReference>
<dbReference type="Gene3D" id="1.10.630.10">
    <property type="entry name" value="Cytochrome P450"/>
    <property type="match status" value="1"/>
</dbReference>
<dbReference type="AlphaFoldDB" id="C4JIC3"/>
<evidence type="ECO:0000256" key="1">
    <source>
        <dbReference type="ARBA" id="ARBA00001971"/>
    </source>
</evidence>
<gene>
    <name evidence="8" type="ORF">UREG_02869</name>
</gene>
<keyword evidence="5 7" id="KW-0408">Iron</keyword>
<dbReference type="InterPro" id="IPR036396">
    <property type="entry name" value="Cyt_P450_sf"/>
</dbReference>
<dbReference type="Pfam" id="PF00067">
    <property type="entry name" value="p450"/>
    <property type="match status" value="1"/>
</dbReference>
<dbReference type="GO" id="GO:0020037">
    <property type="term" value="F:heme binding"/>
    <property type="evidence" value="ECO:0007669"/>
    <property type="project" value="InterPro"/>
</dbReference>
<evidence type="ECO:0000313" key="8">
    <source>
        <dbReference type="EMBL" id="EEP78020.1"/>
    </source>
</evidence>
<feature type="binding site" description="axial binding residue" evidence="7">
    <location>
        <position position="466"/>
    </location>
    <ligand>
        <name>heme</name>
        <dbReference type="ChEBI" id="CHEBI:30413"/>
    </ligand>
    <ligandPart>
        <name>Fe</name>
        <dbReference type="ChEBI" id="CHEBI:18248"/>
    </ligandPart>
</feature>
<keyword evidence="7" id="KW-0349">Heme</keyword>
<evidence type="ECO:0000256" key="2">
    <source>
        <dbReference type="ARBA" id="ARBA00010617"/>
    </source>
</evidence>
<dbReference type="VEuPathDB" id="FungiDB:UREG_02869"/>
<evidence type="ECO:0000256" key="7">
    <source>
        <dbReference type="PIRSR" id="PIRSR602403-1"/>
    </source>
</evidence>
<dbReference type="EMBL" id="CH476615">
    <property type="protein sequence ID" value="EEP78020.1"/>
    <property type="molecule type" value="Genomic_DNA"/>
</dbReference>
<dbReference type="InterPro" id="IPR002403">
    <property type="entry name" value="Cyt_P450_E_grp-IV"/>
</dbReference>
<dbReference type="InParanoid" id="C4JIC3"/>
<dbReference type="eggNOG" id="KOG0156">
    <property type="taxonomic scope" value="Eukaryota"/>
</dbReference>
<comment type="cofactor">
    <cofactor evidence="1 7">
        <name>heme</name>
        <dbReference type="ChEBI" id="CHEBI:30413"/>
    </cofactor>
</comment>
<evidence type="ECO:0000256" key="4">
    <source>
        <dbReference type="ARBA" id="ARBA00023002"/>
    </source>
</evidence>
<dbReference type="OMA" id="CKDEWVE"/>
<dbReference type="GO" id="GO:0004497">
    <property type="term" value="F:monooxygenase activity"/>
    <property type="evidence" value="ECO:0007669"/>
    <property type="project" value="UniProtKB-KW"/>
</dbReference>
<protein>
    <recommendedName>
        <fullName evidence="10">Ent-kaurene oxidase</fullName>
    </recommendedName>
</protein>
<organism evidence="8 9">
    <name type="scientific">Uncinocarpus reesii (strain UAMH 1704)</name>
    <dbReference type="NCBI Taxonomy" id="336963"/>
    <lineage>
        <taxon>Eukaryota</taxon>
        <taxon>Fungi</taxon>
        <taxon>Dikarya</taxon>
        <taxon>Ascomycota</taxon>
        <taxon>Pezizomycotina</taxon>
        <taxon>Eurotiomycetes</taxon>
        <taxon>Eurotiomycetidae</taxon>
        <taxon>Onygenales</taxon>
        <taxon>Onygenaceae</taxon>
        <taxon>Uncinocarpus</taxon>
    </lineage>
</organism>
<comment type="similarity">
    <text evidence="2">Belongs to the cytochrome P450 family.</text>
</comment>
<accession>C4JIC3</accession>
<keyword evidence="4" id="KW-0560">Oxidoreductase</keyword>